<dbReference type="Proteomes" id="UP001152320">
    <property type="component" value="Chromosome 2"/>
</dbReference>
<evidence type="ECO:0000256" key="1">
    <source>
        <dbReference type="SAM" id="MobiDB-lite"/>
    </source>
</evidence>
<feature type="compositionally biased region" description="Polar residues" evidence="1">
    <location>
        <begin position="88"/>
        <end position="105"/>
    </location>
</feature>
<dbReference type="OrthoDB" id="10648980at2759"/>
<evidence type="ECO:0000313" key="3">
    <source>
        <dbReference type="Proteomes" id="UP001152320"/>
    </source>
</evidence>
<feature type="compositionally biased region" description="Polar residues" evidence="1">
    <location>
        <begin position="354"/>
        <end position="365"/>
    </location>
</feature>
<feature type="region of interest" description="Disordered" evidence="1">
    <location>
        <begin position="1"/>
        <end position="213"/>
    </location>
</feature>
<accession>A0A9Q1CIX0</accession>
<organism evidence="2 3">
    <name type="scientific">Holothuria leucospilota</name>
    <name type="common">Black long sea cucumber</name>
    <name type="synonym">Mertensiothuria leucospilota</name>
    <dbReference type="NCBI Taxonomy" id="206669"/>
    <lineage>
        <taxon>Eukaryota</taxon>
        <taxon>Metazoa</taxon>
        <taxon>Echinodermata</taxon>
        <taxon>Eleutherozoa</taxon>
        <taxon>Echinozoa</taxon>
        <taxon>Holothuroidea</taxon>
        <taxon>Aspidochirotacea</taxon>
        <taxon>Aspidochirotida</taxon>
        <taxon>Holothuriidae</taxon>
        <taxon>Holothuria</taxon>
    </lineage>
</organism>
<feature type="compositionally biased region" description="Polar residues" evidence="1">
    <location>
        <begin position="28"/>
        <end position="42"/>
    </location>
</feature>
<keyword evidence="3" id="KW-1185">Reference proteome</keyword>
<proteinExistence type="predicted"/>
<name>A0A9Q1CIX0_HOLLE</name>
<sequence length="550" mass="59144">MSSDQRGTRRSRRVPTTPSRFEDFDVGQPSSPLRKGTSSPGNRSPRGLKSSSKSASETLAKKVVTKSKQVTSASPVEEGTRALRSGSKRQVQQEDVQGEIGSSSVKKLKKENDNLEKKQTPSDKGKSSAVEVKTSAPVSCSQREKRALARSPRRSEEKSNSGIQPESSGLKRVQTPASVKTSKSSGKGCPSEPPRNTAFPVKKAPLGTGETVKFTPASGEVYKALKKAFEARAANDKGSKANQGPLLVTLVEEGSGLKYTIKVLASTKSSTNTAAEGQSTAKADTASSGSQPAQKVVAEHPPRNVTPKKNVQVDVIHASTHITSSDRSTPGLFASANKSREDTDEDSSERMTILPTTKGDTSPSDTAKGGTSRKRTPLRAVSVPPKVNGVEGKGRTIYTQTSMRDFRMCLMVNSQDSVQCADKVMKVSTEVIKKSRFRTTDLAAQTKQSQTVSVWDDLNYHILEALGAGEENKNDENSLTYCGLDDSDADKKIQNMLFGQDLDVALTKSQQGIPSNVIADPQKEKKRKPKNAKITMESWSIALAVMNPDV</sequence>
<feature type="compositionally biased region" description="Polar residues" evidence="1">
    <location>
        <begin position="267"/>
        <end position="293"/>
    </location>
</feature>
<comment type="caution">
    <text evidence="2">The sequence shown here is derived from an EMBL/GenBank/DDBJ whole genome shotgun (WGS) entry which is preliminary data.</text>
</comment>
<feature type="compositionally biased region" description="Polar residues" evidence="1">
    <location>
        <begin position="175"/>
        <end position="185"/>
    </location>
</feature>
<feature type="region of interest" description="Disordered" evidence="1">
    <location>
        <begin position="267"/>
        <end position="376"/>
    </location>
</feature>
<reference evidence="2" key="1">
    <citation type="submission" date="2021-10" db="EMBL/GenBank/DDBJ databases">
        <title>Tropical sea cucumber genome reveals ecological adaptation and Cuvierian tubules defense mechanism.</title>
        <authorList>
            <person name="Chen T."/>
        </authorList>
    </citation>
    <scope>NUCLEOTIDE SEQUENCE</scope>
    <source>
        <strain evidence="2">Nanhai2018</strain>
        <tissue evidence="2">Muscle</tissue>
    </source>
</reference>
<feature type="compositionally biased region" description="Basic and acidic residues" evidence="1">
    <location>
        <begin position="110"/>
        <end position="126"/>
    </location>
</feature>
<gene>
    <name evidence="2" type="ORF">HOLleu_04796</name>
</gene>
<protein>
    <submittedName>
        <fullName evidence="2">Uncharacterized protein</fullName>
    </submittedName>
</protein>
<dbReference type="EMBL" id="JAIZAY010000002">
    <property type="protein sequence ID" value="KAJ8046192.1"/>
    <property type="molecule type" value="Genomic_DNA"/>
</dbReference>
<feature type="compositionally biased region" description="Basic and acidic residues" evidence="1">
    <location>
        <begin position="142"/>
        <end position="159"/>
    </location>
</feature>
<dbReference type="AlphaFoldDB" id="A0A9Q1CIX0"/>
<evidence type="ECO:0000313" key="2">
    <source>
        <dbReference type="EMBL" id="KAJ8046192.1"/>
    </source>
</evidence>